<dbReference type="AlphaFoldDB" id="A0AAD2BUH2"/>
<dbReference type="InterPro" id="IPR010987">
    <property type="entry name" value="Glutathione-S-Trfase_C-like"/>
</dbReference>
<reference evidence="4 6" key="1">
    <citation type="submission" date="2023-07" db="EMBL/GenBank/DDBJ databases">
        <authorList>
            <person name="Peeters C."/>
        </authorList>
    </citation>
    <scope>NUCLEOTIDE SEQUENCE</scope>
    <source>
        <strain evidence="3 6">LMG 18095</strain>
        <strain evidence="4">R-77560</strain>
    </source>
</reference>
<accession>A0AAD2BUH2</accession>
<keyword evidence="4" id="KW-0808">Transferase</keyword>
<dbReference type="PROSITE" id="PS50405">
    <property type="entry name" value="GST_CTER"/>
    <property type="match status" value="1"/>
</dbReference>
<dbReference type="InterPro" id="IPR040079">
    <property type="entry name" value="Glutathione_S-Trfase"/>
</dbReference>
<dbReference type="Pfam" id="PF00043">
    <property type="entry name" value="GST_C"/>
    <property type="match status" value="1"/>
</dbReference>
<dbReference type="InterPro" id="IPR004045">
    <property type="entry name" value="Glutathione_S-Trfase_N"/>
</dbReference>
<feature type="domain" description="GST N-terminal" evidence="1">
    <location>
        <begin position="1"/>
        <end position="81"/>
    </location>
</feature>
<feature type="domain" description="GST C-terminal" evidence="2">
    <location>
        <begin position="87"/>
        <end position="203"/>
    </location>
</feature>
<dbReference type="EMBL" id="CATZAZ010000018">
    <property type="protein sequence ID" value="CAJ0807963.1"/>
    <property type="molecule type" value="Genomic_DNA"/>
</dbReference>
<dbReference type="Pfam" id="PF13409">
    <property type="entry name" value="GST_N_2"/>
    <property type="match status" value="1"/>
</dbReference>
<dbReference type="Gene3D" id="1.20.1050.10">
    <property type="match status" value="1"/>
</dbReference>
<proteinExistence type="predicted"/>
<evidence type="ECO:0000313" key="5">
    <source>
        <dbReference type="Proteomes" id="UP001189756"/>
    </source>
</evidence>
<dbReference type="CDD" id="cd03057">
    <property type="entry name" value="GST_N_Beta"/>
    <property type="match status" value="1"/>
</dbReference>
<dbReference type="SUPFAM" id="SSF52833">
    <property type="entry name" value="Thioredoxin-like"/>
    <property type="match status" value="1"/>
</dbReference>
<dbReference type="NCBIfam" id="NF007831">
    <property type="entry name" value="PRK10542.1"/>
    <property type="match status" value="1"/>
</dbReference>
<dbReference type="InterPro" id="IPR036282">
    <property type="entry name" value="Glutathione-S-Trfase_C_sf"/>
</dbReference>
<name>A0AAD2BUH2_9RALS</name>
<sequence length="203" mass="22356">MKLYYAPQSCALAPHIVAAEAGIPITAVSVDIPTLKTDTGIDYLTINPKGFVPALELSDGQVLTENAAILQFLADQAPAVGLAPPNGTFERSRLHEMLHYLGTDIHRGYSPLFRRETPAQTREERQSSLRRHYAVLDTELSRTQFLLGHQFSVADAYLFTLTRWAKLIQLDISQFGHLQSFQGRVAARPAVAAAMRAQGLIDA</sequence>
<protein>
    <submittedName>
        <fullName evidence="4">Glutathione S-transferase GST-6.0</fullName>
        <ecNumber evidence="4">2.5.1.18</ecNumber>
    </submittedName>
</protein>
<dbReference type="GO" id="GO:0004364">
    <property type="term" value="F:glutathione transferase activity"/>
    <property type="evidence" value="ECO:0007669"/>
    <property type="project" value="UniProtKB-EC"/>
</dbReference>
<evidence type="ECO:0000313" key="6">
    <source>
        <dbReference type="Proteomes" id="UP001189773"/>
    </source>
</evidence>
<dbReference type="SFLD" id="SFLDS00019">
    <property type="entry name" value="Glutathione_Transferase_(cytos"/>
    <property type="match status" value="1"/>
</dbReference>
<evidence type="ECO:0000259" key="1">
    <source>
        <dbReference type="PROSITE" id="PS50404"/>
    </source>
</evidence>
<dbReference type="Gene3D" id="3.40.30.10">
    <property type="entry name" value="Glutaredoxin"/>
    <property type="match status" value="1"/>
</dbReference>
<dbReference type="PROSITE" id="PS50404">
    <property type="entry name" value="GST_NTER"/>
    <property type="match status" value="1"/>
</dbReference>
<dbReference type="Proteomes" id="UP001189773">
    <property type="component" value="Unassembled WGS sequence"/>
</dbReference>
<dbReference type="SUPFAM" id="SSF47616">
    <property type="entry name" value="GST C-terminal domain-like"/>
    <property type="match status" value="1"/>
</dbReference>
<dbReference type="InterPro" id="IPR004046">
    <property type="entry name" value="GST_C"/>
</dbReference>
<dbReference type="EC" id="2.5.1.18" evidence="4"/>
<dbReference type="InterPro" id="IPR036249">
    <property type="entry name" value="Thioredoxin-like_sf"/>
</dbReference>
<dbReference type="RefSeq" id="WP_012435366.1">
    <property type="nucleotide sequence ID" value="NZ_CATWDO010000002.1"/>
</dbReference>
<dbReference type="SFLD" id="SFLDG00358">
    <property type="entry name" value="Main_(cytGST)"/>
    <property type="match status" value="1"/>
</dbReference>
<dbReference type="Proteomes" id="UP001189756">
    <property type="component" value="Unassembled WGS sequence"/>
</dbReference>
<dbReference type="EMBL" id="CATZAR010000002">
    <property type="protein sequence ID" value="CAJ0785890.1"/>
    <property type="molecule type" value="Genomic_DNA"/>
</dbReference>
<dbReference type="CDD" id="cd03188">
    <property type="entry name" value="GST_C_Beta"/>
    <property type="match status" value="1"/>
</dbReference>
<dbReference type="PANTHER" id="PTHR44051:SF8">
    <property type="entry name" value="GLUTATHIONE S-TRANSFERASE GSTA"/>
    <property type="match status" value="1"/>
</dbReference>
<dbReference type="PANTHER" id="PTHR44051">
    <property type="entry name" value="GLUTATHIONE S-TRANSFERASE-RELATED"/>
    <property type="match status" value="1"/>
</dbReference>
<keyword evidence="6" id="KW-1185">Reference proteome</keyword>
<evidence type="ECO:0000313" key="4">
    <source>
        <dbReference type="EMBL" id="CAJ0807963.1"/>
    </source>
</evidence>
<comment type="caution">
    <text evidence="4">The sequence shown here is derived from an EMBL/GenBank/DDBJ whole genome shotgun (WGS) entry which is preliminary data.</text>
</comment>
<evidence type="ECO:0000259" key="2">
    <source>
        <dbReference type="PROSITE" id="PS50405"/>
    </source>
</evidence>
<evidence type="ECO:0000313" key="3">
    <source>
        <dbReference type="EMBL" id="CAJ0785890.1"/>
    </source>
</evidence>
<organism evidence="4 5">
    <name type="scientific">Ralstonia thomasii</name>
    <dbReference type="NCBI Taxonomy" id="3058596"/>
    <lineage>
        <taxon>Bacteria</taxon>
        <taxon>Pseudomonadati</taxon>
        <taxon>Pseudomonadota</taxon>
        <taxon>Betaproteobacteria</taxon>
        <taxon>Burkholderiales</taxon>
        <taxon>Burkholderiaceae</taxon>
        <taxon>Ralstonia</taxon>
    </lineage>
</organism>
<dbReference type="SFLD" id="SFLDG01150">
    <property type="entry name" value="Main.1:_Beta-like"/>
    <property type="match status" value="1"/>
</dbReference>
<gene>
    <name evidence="4" type="primary">gstB_4</name>
    <name evidence="3" type="synonym">gstB_1</name>
    <name evidence="3" type="ORF">LMG18095_01381</name>
    <name evidence="4" type="ORF">R77560_04651</name>
</gene>